<sequence>MELETEDQFYPSRFEVQDISDQDVDHIRLSRTKNPNLAVHLLLDTRIPEHLIANIQPMFI</sequence>
<gene>
    <name evidence="1" type="ORF">CRHIZ90672A_00012865</name>
</gene>
<organism evidence="1 2">
    <name type="scientific">Clonostachys rhizophaga</name>
    <dbReference type="NCBI Taxonomy" id="160324"/>
    <lineage>
        <taxon>Eukaryota</taxon>
        <taxon>Fungi</taxon>
        <taxon>Dikarya</taxon>
        <taxon>Ascomycota</taxon>
        <taxon>Pezizomycotina</taxon>
        <taxon>Sordariomycetes</taxon>
        <taxon>Hypocreomycetidae</taxon>
        <taxon>Hypocreales</taxon>
        <taxon>Bionectriaceae</taxon>
        <taxon>Clonostachys</taxon>
    </lineage>
</organism>
<accession>A0A9N9VG77</accession>
<dbReference type="Proteomes" id="UP000696573">
    <property type="component" value="Unassembled WGS sequence"/>
</dbReference>
<evidence type="ECO:0000313" key="1">
    <source>
        <dbReference type="EMBL" id="CAH0022744.1"/>
    </source>
</evidence>
<keyword evidence="2" id="KW-1185">Reference proteome</keyword>
<protein>
    <submittedName>
        <fullName evidence="1">Uncharacterized protein</fullName>
    </submittedName>
</protein>
<dbReference type="AlphaFoldDB" id="A0A9N9VG77"/>
<comment type="caution">
    <text evidence="1">The sequence shown here is derived from an EMBL/GenBank/DDBJ whole genome shotgun (WGS) entry which is preliminary data.</text>
</comment>
<name>A0A9N9VG77_9HYPO</name>
<evidence type="ECO:0000313" key="2">
    <source>
        <dbReference type="Proteomes" id="UP000696573"/>
    </source>
</evidence>
<dbReference type="EMBL" id="CABFNQ020000682">
    <property type="protein sequence ID" value="CAH0022744.1"/>
    <property type="molecule type" value="Genomic_DNA"/>
</dbReference>
<proteinExistence type="predicted"/>
<reference evidence="1" key="1">
    <citation type="submission" date="2021-10" db="EMBL/GenBank/DDBJ databases">
        <authorList>
            <person name="Piombo E."/>
        </authorList>
    </citation>
    <scope>NUCLEOTIDE SEQUENCE</scope>
</reference>